<dbReference type="Proteomes" id="UP000796880">
    <property type="component" value="Unassembled WGS sequence"/>
</dbReference>
<evidence type="ECO:0000256" key="1">
    <source>
        <dbReference type="SAM" id="Coils"/>
    </source>
</evidence>
<dbReference type="EMBL" id="VOIH02000003">
    <property type="protein sequence ID" value="KAF3449899.1"/>
    <property type="molecule type" value="Genomic_DNA"/>
</dbReference>
<gene>
    <name evidence="2" type="ORF">FNV43_RR05978</name>
</gene>
<evidence type="ECO:0000313" key="3">
    <source>
        <dbReference type="Proteomes" id="UP000796880"/>
    </source>
</evidence>
<reference evidence="2" key="1">
    <citation type="submission" date="2020-03" db="EMBL/GenBank/DDBJ databases">
        <title>A high-quality chromosome-level genome assembly of a woody plant with both climbing and erect habits, Rhamnella rubrinervis.</title>
        <authorList>
            <person name="Lu Z."/>
            <person name="Yang Y."/>
            <person name="Zhu X."/>
            <person name="Sun Y."/>
        </authorList>
    </citation>
    <scope>NUCLEOTIDE SEQUENCE</scope>
    <source>
        <strain evidence="2">BYM</strain>
        <tissue evidence="2">Leaf</tissue>
    </source>
</reference>
<name>A0A8K0MKZ3_9ROSA</name>
<organism evidence="2 3">
    <name type="scientific">Rhamnella rubrinervis</name>
    <dbReference type="NCBI Taxonomy" id="2594499"/>
    <lineage>
        <taxon>Eukaryota</taxon>
        <taxon>Viridiplantae</taxon>
        <taxon>Streptophyta</taxon>
        <taxon>Embryophyta</taxon>
        <taxon>Tracheophyta</taxon>
        <taxon>Spermatophyta</taxon>
        <taxon>Magnoliopsida</taxon>
        <taxon>eudicotyledons</taxon>
        <taxon>Gunneridae</taxon>
        <taxon>Pentapetalae</taxon>
        <taxon>rosids</taxon>
        <taxon>fabids</taxon>
        <taxon>Rosales</taxon>
        <taxon>Rhamnaceae</taxon>
        <taxon>rhamnoid group</taxon>
        <taxon>Rhamneae</taxon>
        <taxon>Rhamnella</taxon>
    </lineage>
</organism>
<proteinExistence type="predicted"/>
<keyword evidence="3" id="KW-1185">Reference proteome</keyword>
<protein>
    <submittedName>
        <fullName evidence="2">Uncharacterized protein</fullName>
    </submittedName>
</protein>
<evidence type="ECO:0000313" key="2">
    <source>
        <dbReference type="EMBL" id="KAF3449899.1"/>
    </source>
</evidence>
<keyword evidence="1" id="KW-0175">Coiled coil</keyword>
<accession>A0A8K0MKZ3</accession>
<comment type="caution">
    <text evidence="2">The sequence shown here is derived from an EMBL/GenBank/DDBJ whole genome shotgun (WGS) entry which is preliminary data.</text>
</comment>
<dbReference type="AlphaFoldDB" id="A0A8K0MKZ3"/>
<sequence>MNLVSDMVSHVFSSTEITTKYIKPSYETTSMGIILTRRTIVCSTNHNVASHPPTDSDSDDDITIISQAIKKRRTTTSNTVGPTTRLLLTLSPRFKKIRSFLVLPIWIRLFQFWLTQVCPLLTETRMPFNSHLIVKDITEAERNFDVDDFLVDHDPAQNSDCELALTNNYESVEELKAKLTEAEDIYENLRRSIQHTIDEVEKEEKQYVDLFIASKNRDEARVQAEATITARHASWGAIKNSIFVTLLFSYRISFHIVL</sequence>
<feature type="coiled-coil region" evidence="1">
    <location>
        <begin position="172"/>
        <end position="206"/>
    </location>
</feature>